<protein>
    <recommendedName>
        <fullName evidence="4">Pilus assembly protein</fullName>
    </recommendedName>
</protein>
<gene>
    <name evidence="2" type="ORF">JJN12_04575</name>
</gene>
<evidence type="ECO:0000313" key="3">
    <source>
        <dbReference type="Proteomes" id="UP000604730"/>
    </source>
</evidence>
<keyword evidence="3" id="KW-1185">Reference proteome</keyword>
<comment type="caution">
    <text evidence="2">The sequence shown here is derived from an EMBL/GenBank/DDBJ whole genome shotgun (WGS) entry which is preliminary data.</text>
</comment>
<organism evidence="2 3">
    <name type="scientific">Catonella massiliensis</name>
    <dbReference type="NCBI Taxonomy" id="2799636"/>
    <lineage>
        <taxon>Bacteria</taxon>
        <taxon>Bacillati</taxon>
        <taxon>Bacillota</taxon>
        <taxon>Clostridia</taxon>
        <taxon>Lachnospirales</taxon>
        <taxon>Lachnospiraceae</taxon>
        <taxon>Catonella</taxon>
    </lineage>
</organism>
<dbReference type="RefSeq" id="WP_208428569.1">
    <property type="nucleotide sequence ID" value="NZ_JAEPRJ010000001.1"/>
</dbReference>
<dbReference type="Proteomes" id="UP000604730">
    <property type="component" value="Unassembled WGS sequence"/>
</dbReference>
<dbReference type="EMBL" id="JAEPRJ010000001">
    <property type="protein sequence ID" value="MBK5897061.1"/>
    <property type="molecule type" value="Genomic_DNA"/>
</dbReference>
<proteinExistence type="predicted"/>
<reference evidence="2 3" key="1">
    <citation type="submission" date="2021-01" db="EMBL/GenBank/DDBJ databases">
        <title>Isolation and description of Catonella massiliensis sp. nov., a novel Catonella species, isolated from a stable periodontitis subject.</title>
        <authorList>
            <person name="Antezack A."/>
            <person name="Boxberger M."/>
            <person name="La Scola B."/>
            <person name="Monnet-Corti V."/>
        </authorList>
    </citation>
    <scope>NUCLEOTIDE SEQUENCE [LARGE SCALE GENOMIC DNA]</scope>
    <source>
        <strain evidence="2 3">Marseille-Q4567</strain>
    </source>
</reference>
<keyword evidence="1" id="KW-1133">Transmembrane helix</keyword>
<evidence type="ECO:0008006" key="4">
    <source>
        <dbReference type="Google" id="ProtNLM"/>
    </source>
</evidence>
<accession>A0ABS1IYU0</accession>
<name>A0ABS1IYU0_9FIRM</name>
<keyword evidence="1" id="KW-0472">Membrane</keyword>
<evidence type="ECO:0000313" key="2">
    <source>
        <dbReference type="EMBL" id="MBK5897061.1"/>
    </source>
</evidence>
<keyword evidence="1" id="KW-0812">Transmembrane</keyword>
<feature type="transmembrane region" description="Helical" evidence="1">
    <location>
        <begin position="12"/>
        <end position="32"/>
    </location>
</feature>
<sequence>MKQLKGSLTIEAALSMPLFVLAISLIIFWTSFLQTQAELSARAADKAREMAKLAYVTEEEDGNSPKLIEIAKGELLNGAYFERLAVARPFTGRYYSEAEADNAEDNRIVFVTKTGEVYHTSNMCSHISLSIREVDYTLVKSLRNKGGAKYYPCEYCAKGDLTGIVYITDEGNRIHKDKNCTGIKRSVNTMKKVDAEAAGYRPCTRCGSVHD</sequence>
<evidence type="ECO:0000256" key="1">
    <source>
        <dbReference type="SAM" id="Phobius"/>
    </source>
</evidence>